<name>A0AAW6CWY7_9FIRM</name>
<dbReference type="InterPro" id="IPR046914">
    <property type="entry name" value="ABC-3C_CTD6"/>
</dbReference>
<evidence type="ECO:0000313" key="2">
    <source>
        <dbReference type="EMBL" id="MDB8003956.1"/>
    </source>
</evidence>
<sequence>MKELVFATVLTELKTSWEDAIAVPDLINLLYDAIAEPVGLTNKNGDPITVTKGTASKIMNRQPGGNPHRSIRSKSADNRVHISIEEYFKKNIVKRLLKGSEDDLIERFKAVINDDDGIAPAKKQELLTSAQKNTLAMFLASVYLYSLSRDNVLDGSRSAKPVTATTELEVIPLPTGITGVEGSYTDALLAAYGQVEGIKHFTIDMLDAYPAHKENFSNQRKYYFAAEAVRRGIRDLYGTKEKDQFEVLKDEMYEGVTEVWEDEAKNGLARMRKVMAQATKTSLDKCRICRETEWIGNSQRKGVCHFLVGENRLKGWVREDDEQAI</sequence>
<dbReference type="AlphaFoldDB" id="A0AAW6CWY7"/>
<dbReference type="Proteomes" id="UP001210809">
    <property type="component" value="Unassembled WGS sequence"/>
</dbReference>
<reference evidence="2" key="1">
    <citation type="submission" date="2023-01" db="EMBL/GenBank/DDBJ databases">
        <title>Human gut microbiome strain richness.</title>
        <authorList>
            <person name="Chen-Liaw A."/>
        </authorList>
    </citation>
    <scope>NUCLEOTIDE SEQUENCE</scope>
    <source>
        <strain evidence="2">1001283st1_G1_1001283B150217_161031</strain>
    </source>
</reference>
<feature type="domain" description="ABC-three component systems C-terminal" evidence="1">
    <location>
        <begin position="181"/>
        <end position="316"/>
    </location>
</feature>
<gene>
    <name evidence="2" type="ORF">PNE09_07725</name>
</gene>
<dbReference type="Pfam" id="PF20282">
    <property type="entry name" value="CTD6"/>
    <property type="match status" value="1"/>
</dbReference>
<dbReference type="EMBL" id="JAQLXW010000009">
    <property type="protein sequence ID" value="MDB8003956.1"/>
    <property type="molecule type" value="Genomic_DNA"/>
</dbReference>
<proteinExistence type="predicted"/>
<evidence type="ECO:0000313" key="3">
    <source>
        <dbReference type="Proteomes" id="UP001210809"/>
    </source>
</evidence>
<evidence type="ECO:0000259" key="1">
    <source>
        <dbReference type="Pfam" id="PF20282"/>
    </source>
</evidence>
<accession>A0AAW6CWY7</accession>
<organism evidence="2 3">
    <name type="scientific">[Eubacterium] siraeum</name>
    <dbReference type="NCBI Taxonomy" id="39492"/>
    <lineage>
        <taxon>Bacteria</taxon>
        <taxon>Bacillati</taxon>
        <taxon>Bacillota</taxon>
        <taxon>Clostridia</taxon>
        <taxon>Eubacteriales</taxon>
        <taxon>Oscillospiraceae</taxon>
        <taxon>Oscillospiraceae incertae sedis</taxon>
    </lineage>
</organism>
<comment type="caution">
    <text evidence="2">The sequence shown here is derived from an EMBL/GenBank/DDBJ whole genome shotgun (WGS) entry which is preliminary data.</text>
</comment>
<protein>
    <recommendedName>
        <fullName evidence="1">ABC-three component systems C-terminal domain-containing protein</fullName>
    </recommendedName>
</protein>